<dbReference type="PANTHER" id="PTHR13312:SF3">
    <property type="entry name" value="OVARIAN TUMOR DOMAIN-CONTAINING DEUBIQUITINATING ENZYME 3"/>
    <property type="match status" value="1"/>
</dbReference>
<dbReference type="AlphaFoldDB" id="A0AAV9IYR2"/>
<evidence type="ECO:0000256" key="4">
    <source>
        <dbReference type="SAM" id="MobiDB-lite"/>
    </source>
</evidence>
<dbReference type="GO" id="GO:0005829">
    <property type="term" value="C:cytosol"/>
    <property type="evidence" value="ECO:0007669"/>
    <property type="project" value="TreeGrafter"/>
</dbReference>
<keyword evidence="3" id="KW-0963">Cytoplasm</keyword>
<dbReference type="GO" id="GO:0016579">
    <property type="term" value="P:protein deubiquitination"/>
    <property type="evidence" value="ECO:0007669"/>
    <property type="project" value="TreeGrafter"/>
</dbReference>
<dbReference type="EC" id="3.4.19.12" evidence="3"/>
<gene>
    <name evidence="6" type="ORF">CDCA_CDCA12G3492</name>
</gene>
<proteinExistence type="predicted"/>
<protein>
    <recommendedName>
        <fullName evidence="3">Ubiquitin thioesterase OTU</fullName>
        <ecNumber evidence="3">3.4.19.12</ecNumber>
    </recommendedName>
</protein>
<dbReference type="InterPro" id="IPR038765">
    <property type="entry name" value="Papain-like_cys_pep_sf"/>
</dbReference>
<keyword evidence="3" id="KW-0645">Protease</keyword>
<comment type="caution">
    <text evidence="6">The sequence shown here is derived from an EMBL/GenBank/DDBJ whole genome shotgun (WGS) entry which is preliminary data.</text>
</comment>
<dbReference type="InterPro" id="IPR003323">
    <property type="entry name" value="OTU_dom"/>
</dbReference>
<evidence type="ECO:0000256" key="1">
    <source>
        <dbReference type="ARBA" id="ARBA00000707"/>
    </source>
</evidence>
<evidence type="ECO:0000313" key="7">
    <source>
        <dbReference type="Proteomes" id="UP001301350"/>
    </source>
</evidence>
<feature type="compositionally biased region" description="Basic and acidic residues" evidence="4">
    <location>
        <begin position="94"/>
        <end position="105"/>
    </location>
</feature>
<comment type="catalytic activity">
    <reaction evidence="1 3">
        <text>Thiol-dependent hydrolysis of ester, thioester, amide, peptide and isopeptide bonds formed by the C-terminal Gly of ubiquitin (a 76-residue protein attached to proteins as an intracellular targeting signal).</text>
        <dbReference type="EC" id="3.4.19.12"/>
    </reaction>
</comment>
<dbReference type="SUPFAM" id="SSF54001">
    <property type="entry name" value="Cysteine proteinases"/>
    <property type="match status" value="1"/>
</dbReference>
<dbReference type="Pfam" id="PF02338">
    <property type="entry name" value="OTU"/>
    <property type="match status" value="1"/>
</dbReference>
<dbReference type="GO" id="GO:0030968">
    <property type="term" value="P:endoplasmic reticulum unfolded protein response"/>
    <property type="evidence" value="ECO:0007669"/>
    <property type="project" value="TreeGrafter"/>
</dbReference>
<organism evidence="6 7">
    <name type="scientific">Cyanidium caldarium</name>
    <name type="common">Red alga</name>
    <dbReference type="NCBI Taxonomy" id="2771"/>
    <lineage>
        <taxon>Eukaryota</taxon>
        <taxon>Rhodophyta</taxon>
        <taxon>Bangiophyceae</taxon>
        <taxon>Cyanidiales</taxon>
        <taxon>Cyanidiaceae</taxon>
        <taxon>Cyanidium</taxon>
    </lineage>
</organism>
<evidence type="ECO:0000259" key="5">
    <source>
        <dbReference type="PROSITE" id="PS50802"/>
    </source>
</evidence>
<evidence type="ECO:0000313" key="6">
    <source>
        <dbReference type="EMBL" id="KAK4537467.1"/>
    </source>
</evidence>
<dbReference type="GO" id="GO:0004843">
    <property type="term" value="F:cysteine-type deubiquitinase activity"/>
    <property type="evidence" value="ECO:0007669"/>
    <property type="project" value="UniProtKB-UniRule"/>
</dbReference>
<dbReference type="Gene3D" id="3.90.70.80">
    <property type="match status" value="1"/>
</dbReference>
<feature type="region of interest" description="Disordered" evidence="4">
    <location>
        <begin position="88"/>
        <end position="118"/>
    </location>
</feature>
<dbReference type="GO" id="GO:0036503">
    <property type="term" value="P:ERAD pathway"/>
    <property type="evidence" value="ECO:0007669"/>
    <property type="project" value="TreeGrafter"/>
</dbReference>
<keyword evidence="3" id="KW-0788">Thiol protease</keyword>
<dbReference type="PANTHER" id="PTHR13312">
    <property type="entry name" value="HIV-INDUCED PROTEIN-7-LIKE PROTEASE"/>
    <property type="match status" value="1"/>
</dbReference>
<feature type="compositionally biased region" description="Basic and acidic residues" evidence="4">
    <location>
        <begin position="425"/>
        <end position="437"/>
    </location>
</feature>
<comment type="subcellular location">
    <subcellularLocation>
        <location evidence="3">Cytoplasm</location>
    </subcellularLocation>
</comment>
<evidence type="ECO:0000256" key="2">
    <source>
        <dbReference type="ARBA" id="ARBA00022801"/>
    </source>
</evidence>
<feature type="region of interest" description="Disordered" evidence="4">
    <location>
        <begin position="417"/>
        <end position="437"/>
    </location>
</feature>
<dbReference type="CDD" id="cd22746">
    <property type="entry name" value="OTU_plant_OTU3_4-like"/>
    <property type="match status" value="1"/>
</dbReference>
<dbReference type="GO" id="GO:0005634">
    <property type="term" value="C:nucleus"/>
    <property type="evidence" value="ECO:0007669"/>
    <property type="project" value="TreeGrafter"/>
</dbReference>
<dbReference type="EMBL" id="JANCYW010000012">
    <property type="protein sequence ID" value="KAK4537467.1"/>
    <property type="molecule type" value="Genomic_DNA"/>
</dbReference>
<keyword evidence="2 3" id="KW-0378">Hydrolase</keyword>
<comment type="function">
    <text evidence="3">Hydrolase that can remove conjugated ubiquitin from proteins and may therefore play an important regulatory role at the level of protein turnover by preventing degradation.</text>
</comment>
<keyword evidence="3" id="KW-0833">Ubl conjugation pathway</keyword>
<sequence length="437" mass="49888">MPPCFSFSCLSERILECFGYEPLLDGGRNGSVSILFPHVDLRRVRREASGYVTMRRGSGHNGSLRSSAVTAAQWNDTAGQEEAFASGNASFAERSPHRLSSRDSNGHGWTGGNAKRQPTGQFELDALKTLLADIERESMNPQHDELDLLCRMADLRREMIITRSLRHPRRAKEIQQLQSHLEMLLEQEQERALLQADAAMQRRVRESSRGVSLMQQAKARPRIRRVSQHERTAVPQRYLSFNTATFYESGAPVQRMSTLREVPHRLRVDRTRGDGRCLFRSIARGLAHNAGLYPGPLWNERRERREADILRCLCVREIRRHRPLFLRDHIFEDNFDKHLRQLLKSDQYAGEPELLVLGPLLQTPICVYVESGGGGGGGGGASSRHWRRIAVYGRSFVSEPLHLRYSNVHYDLLLPQTEEESDEMERERSREESGSLL</sequence>
<feature type="domain" description="OTU" evidence="5">
    <location>
        <begin position="266"/>
        <end position="416"/>
    </location>
</feature>
<reference evidence="6 7" key="1">
    <citation type="submission" date="2022-07" db="EMBL/GenBank/DDBJ databases">
        <title>Genome-wide signatures of adaptation to extreme environments.</title>
        <authorList>
            <person name="Cho C.H."/>
            <person name="Yoon H.S."/>
        </authorList>
    </citation>
    <scope>NUCLEOTIDE SEQUENCE [LARGE SCALE GENOMIC DNA]</scope>
    <source>
        <strain evidence="6 7">DBV 063 E5</strain>
    </source>
</reference>
<keyword evidence="7" id="KW-1185">Reference proteome</keyword>
<name>A0AAV9IYR2_CYACA</name>
<accession>A0AAV9IYR2</accession>
<dbReference type="PROSITE" id="PS50802">
    <property type="entry name" value="OTU"/>
    <property type="match status" value="1"/>
</dbReference>
<evidence type="ECO:0000256" key="3">
    <source>
        <dbReference type="RuleBase" id="RU367104"/>
    </source>
</evidence>
<dbReference type="Proteomes" id="UP001301350">
    <property type="component" value="Unassembled WGS sequence"/>
</dbReference>